<evidence type="ECO:0000256" key="2">
    <source>
        <dbReference type="SAM" id="Phobius"/>
    </source>
</evidence>
<evidence type="ECO:0008006" key="6">
    <source>
        <dbReference type="Google" id="ProtNLM"/>
    </source>
</evidence>
<feature type="region of interest" description="Disordered" evidence="1">
    <location>
        <begin position="282"/>
        <end position="321"/>
    </location>
</feature>
<feature type="compositionally biased region" description="Acidic residues" evidence="1">
    <location>
        <begin position="290"/>
        <end position="301"/>
    </location>
</feature>
<keyword evidence="2" id="KW-0472">Membrane</keyword>
<evidence type="ECO:0000313" key="3">
    <source>
        <dbReference type="EMBL" id="CBZ51261.1"/>
    </source>
</evidence>
<evidence type="ECO:0000256" key="1">
    <source>
        <dbReference type="SAM" id="MobiDB-lite"/>
    </source>
</evidence>
<evidence type="ECO:0000313" key="4">
    <source>
        <dbReference type="EMBL" id="CEL68576.1"/>
    </source>
</evidence>
<feature type="transmembrane region" description="Helical" evidence="2">
    <location>
        <begin position="21"/>
        <end position="44"/>
    </location>
</feature>
<accession>F0VCC7</accession>
<gene>
    <name evidence="4" type="ORF">BN1204_043290</name>
    <name evidence="3" type="ORF">NCLIV_043290</name>
</gene>
<feature type="transmembrane region" description="Helical" evidence="2">
    <location>
        <begin position="199"/>
        <end position="221"/>
    </location>
</feature>
<protein>
    <recommendedName>
        <fullName evidence="6">Transmembrane protein</fullName>
    </recommendedName>
</protein>
<reference evidence="3" key="2">
    <citation type="submission" date="2011-03" db="EMBL/GenBank/DDBJ databases">
        <title>Comparative genomics and transcriptomics of Neospora caninum and Toxoplasma gondii.</title>
        <authorList>
            <person name="Reid A.J."/>
            <person name="Sohal A."/>
            <person name="Harris D."/>
            <person name="Quail M."/>
            <person name="Sanders M."/>
            <person name="Berriman M."/>
            <person name="Wastling J.M."/>
            <person name="Pain A."/>
        </authorList>
    </citation>
    <scope>NUCLEOTIDE SEQUENCE</scope>
    <source>
        <strain evidence="3">Liverpool</strain>
    </source>
</reference>
<dbReference type="AlphaFoldDB" id="F0VCC7"/>
<feature type="compositionally biased region" description="Basic and acidic residues" evidence="1">
    <location>
        <begin position="302"/>
        <end position="321"/>
    </location>
</feature>
<reference evidence="5" key="3">
    <citation type="journal article" date="2012" name="PLoS Pathog.">
        <title>Comparative genomics of the apicomplexan parasites Toxoplasma gondii and Neospora caninum: Coccidia differing in host range and transmission strategy.</title>
        <authorList>
            <person name="Reid A.J."/>
            <person name="Vermont S.J."/>
            <person name="Cotton J.A."/>
            <person name="Harris D."/>
            <person name="Hill-Cawthorne G.A."/>
            <person name="Konen-Waisman S."/>
            <person name="Latham S.M."/>
            <person name="Mourier T."/>
            <person name="Norton R."/>
            <person name="Quail M.A."/>
            <person name="Sanders M."/>
            <person name="Shanmugam D."/>
            <person name="Sohal A."/>
            <person name="Wasmuth J.D."/>
            <person name="Brunk B."/>
            <person name="Grigg M.E."/>
            <person name="Howard J.C."/>
            <person name="Parkinson J."/>
            <person name="Roos D.S."/>
            <person name="Trees A.J."/>
            <person name="Berriman M."/>
            <person name="Pain A."/>
            <person name="Wastling J.M."/>
        </authorList>
    </citation>
    <scope>NUCLEOTIDE SEQUENCE [LARGE SCALE GENOMIC DNA]</scope>
    <source>
        <strain evidence="5">Liverpool</strain>
    </source>
</reference>
<keyword evidence="5" id="KW-1185">Reference proteome</keyword>
<sequence>MEARNSSRRATTQLCRVRCVALARTAVLVVLGVLFLSQSILFSVPQRSPWLPNVAIVCVEAGQVPAAPNRDAEGNQEVSLVADNSSAIKDGERSENKESQQQVKAAPGGDSKQNASGKEKPAPKAVGRKVRAEQQAKLLATMKELLQDNRDYRKMQADREREKLLKQYTSEDDDLDPEESPIFVKELERFKKLQTKKSVAGAASIVSMALASAGMLVYWMANKKGEFLEREDRKSHQRSNAGLIASSVAGAIGLGLSQWQRRRYKKQINKLQQRLVRMEKEAYAGHAPEDEPFLGVDEEAPEDKRKREKAERLREQQQQRH</sequence>
<feature type="region of interest" description="Disordered" evidence="1">
    <location>
        <begin position="86"/>
        <end position="130"/>
    </location>
</feature>
<dbReference type="eggNOG" id="ENOG502QZ61">
    <property type="taxonomic scope" value="Eukaryota"/>
</dbReference>
<feature type="transmembrane region" description="Helical" evidence="2">
    <location>
        <begin position="241"/>
        <end position="259"/>
    </location>
</feature>
<keyword evidence="2" id="KW-0812">Transmembrane</keyword>
<reference evidence="3" key="1">
    <citation type="submission" date="2011-02" db="EMBL/GenBank/DDBJ databases">
        <authorList>
            <person name="Aslett M."/>
        </authorList>
    </citation>
    <scope>NUCLEOTIDE SEQUENCE</scope>
    <source>
        <strain evidence="3">Liverpool</strain>
    </source>
</reference>
<reference evidence="4" key="4">
    <citation type="journal article" date="2015" name="PLoS ONE">
        <title>Comprehensive Evaluation of Toxoplasma gondii VEG and Neospora caninum LIV Genomes with Tachyzoite Stage Transcriptome and Proteome Defines Novel Transcript Features.</title>
        <authorList>
            <person name="Ramaprasad A."/>
            <person name="Mourier T."/>
            <person name="Naeem R."/>
            <person name="Malas T.B."/>
            <person name="Moussa E."/>
            <person name="Panigrahi A."/>
            <person name="Vermont S.J."/>
            <person name="Otto T.D."/>
            <person name="Wastling J."/>
            <person name="Pain A."/>
        </authorList>
    </citation>
    <scope>NUCLEOTIDE SEQUENCE</scope>
    <source>
        <strain evidence="4">Liverpool</strain>
    </source>
</reference>
<dbReference type="RefSeq" id="XP_003881294.1">
    <property type="nucleotide sequence ID" value="XM_003881245.1"/>
</dbReference>
<dbReference type="VEuPathDB" id="ToxoDB:NCLIV_043290"/>
<dbReference type="GeneID" id="13440246"/>
<dbReference type="OrthoDB" id="333532at2759"/>
<dbReference type="EMBL" id="LN714484">
    <property type="protein sequence ID" value="CEL68576.1"/>
    <property type="molecule type" value="Genomic_DNA"/>
</dbReference>
<proteinExistence type="predicted"/>
<organism evidence="3 5">
    <name type="scientific">Neospora caninum (strain Liverpool)</name>
    <dbReference type="NCBI Taxonomy" id="572307"/>
    <lineage>
        <taxon>Eukaryota</taxon>
        <taxon>Sar</taxon>
        <taxon>Alveolata</taxon>
        <taxon>Apicomplexa</taxon>
        <taxon>Conoidasida</taxon>
        <taxon>Coccidia</taxon>
        <taxon>Eucoccidiorida</taxon>
        <taxon>Eimeriorina</taxon>
        <taxon>Sarcocystidae</taxon>
        <taxon>Neospora</taxon>
    </lineage>
</organism>
<keyword evidence="2" id="KW-1133">Transmembrane helix</keyword>
<dbReference type="EMBL" id="FR823385">
    <property type="protein sequence ID" value="CBZ51261.1"/>
    <property type="molecule type" value="Genomic_DNA"/>
</dbReference>
<name>F0VCC7_NEOCL</name>
<feature type="compositionally biased region" description="Basic and acidic residues" evidence="1">
    <location>
        <begin position="89"/>
        <end position="98"/>
    </location>
</feature>
<dbReference type="Proteomes" id="UP000007494">
    <property type="component" value="Chromosome IX"/>
</dbReference>
<dbReference type="InParanoid" id="F0VCC7"/>
<evidence type="ECO:0000313" key="5">
    <source>
        <dbReference type="Proteomes" id="UP000007494"/>
    </source>
</evidence>